<proteinExistence type="predicted"/>
<sequence length="233" mass="24523">MNRLLFPVVALQGLWVRSTFTLAGPVEGPLTGTVGDHGGARPALRVAVLGESTAAGSGVDSHDDGFAGGLAAALAVRTGRPVDWEVAAQFGATARRIRHRLLPRLTGDYDVAVLLAGANDVLTRRPAADWAADLAVIVDGLRERAERVVVAGIPPFGLFPALPRTLRRYLGERAAALDAVAREVCAARSRVTWTTVGTDAPPSLDFFSADRFHPSATGYRLWSSAVAEAIPPA</sequence>
<dbReference type="GO" id="GO:0004622">
    <property type="term" value="F:phosphatidylcholine lysophospholipase activity"/>
    <property type="evidence" value="ECO:0007669"/>
    <property type="project" value="TreeGrafter"/>
</dbReference>
<evidence type="ECO:0000313" key="2">
    <source>
        <dbReference type="EMBL" id="RIQ10820.1"/>
    </source>
</evidence>
<dbReference type="PANTHER" id="PTHR30383">
    <property type="entry name" value="THIOESTERASE 1/PROTEASE 1/LYSOPHOSPHOLIPASE L1"/>
    <property type="match status" value="1"/>
</dbReference>
<dbReference type="Gene3D" id="3.40.50.1110">
    <property type="entry name" value="SGNH hydrolase"/>
    <property type="match status" value="1"/>
</dbReference>
<dbReference type="Pfam" id="PF13472">
    <property type="entry name" value="Lipase_GDSL_2"/>
    <property type="match status" value="1"/>
</dbReference>
<dbReference type="InterPro" id="IPR051532">
    <property type="entry name" value="Ester_Hydrolysis_Enzymes"/>
</dbReference>
<keyword evidence="2" id="KW-0378">Hydrolase</keyword>
<dbReference type="EMBL" id="QUAL01000441">
    <property type="protein sequence ID" value="RIQ10820.1"/>
    <property type="molecule type" value="Genomic_DNA"/>
</dbReference>
<reference evidence="2 3" key="1">
    <citation type="submission" date="2018-09" db="EMBL/GenBank/DDBJ databases">
        <title>Isolation, diversity and antifungal activity of actinobacteria from wheat.</title>
        <authorList>
            <person name="Han C."/>
        </authorList>
    </citation>
    <scope>NUCLEOTIDE SEQUENCE [LARGE SCALE GENOMIC DNA]</scope>
    <source>
        <strain evidence="2 3">NEAU-YY265</strain>
    </source>
</reference>
<dbReference type="Proteomes" id="UP000284057">
    <property type="component" value="Unassembled WGS sequence"/>
</dbReference>
<dbReference type="InterPro" id="IPR013830">
    <property type="entry name" value="SGNH_hydro"/>
</dbReference>
<dbReference type="OrthoDB" id="9804395at2"/>
<comment type="caution">
    <text evidence="2">The sequence shown here is derived from an EMBL/GenBank/DDBJ whole genome shotgun (WGS) entry which is preliminary data.</text>
</comment>
<dbReference type="CDD" id="cd01836">
    <property type="entry name" value="FeeA_FeeB_like"/>
    <property type="match status" value="1"/>
</dbReference>
<name>A0A418KFU9_9ACTN</name>
<evidence type="ECO:0000313" key="3">
    <source>
        <dbReference type="Proteomes" id="UP000284057"/>
    </source>
</evidence>
<organism evidence="2 3">
    <name type="scientific">Jiangella rhizosphaerae</name>
    <dbReference type="NCBI Taxonomy" id="2293569"/>
    <lineage>
        <taxon>Bacteria</taxon>
        <taxon>Bacillati</taxon>
        <taxon>Actinomycetota</taxon>
        <taxon>Actinomycetes</taxon>
        <taxon>Jiangellales</taxon>
        <taxon>Jiangellaceae</taxon>
        <taxon>Jiangella</taxon>
    </lineage>
</organism>
<keyword evidence="3" id="KW-1185">Reference proteome</keyword>
<dbReference type="SUPFAM" id="SSF52266">
    <property type="entry name" value="SGNH hydrolase"/>
    <property type="match status" value="1"/>
</dbReference>
<gene>
    <name evidence="2" type="ORF">DY240_31000</name>
</gene>
<dbReference type="InterPro" id="IPR036514">
    <property type="entry name" value="SGNH_hydro_sf"/>
</dbReference>
<dbReference type="RefSeq" id="WP_119663503.1">
    <property type="nucleotide sequence ID" value="NZ_QUAL01000441.1"/>
</dbReference>
<dbReference type="PANTHER" id="PTHR30383:SF24">
    <property type="entry name" value="THIOESTERASE 1_PROTEASE 1_LYSOPHOSPHOLIPASE L1"/>
    <property type="match status" value="1"/>
</dbReference>
<protein>
    <submittedName>
        <fullName evidence="2">SGNH/GDSL hydrolase family protein</fullName>
    </submittedName>
</protein>
<dbReference type="AlphaFoldDB" id="A0A418KFU9"/>
<accession>A0A418KFU9</accession>
<feature type="domain" description="SGNH hydrolase-type esterase" evidence="1">
    <location>
        <begin position="48"/>
        <end position="221"/>
    </location>
</feature>
<evidence type="ECO:0000259" key="1">
    <source>
        <dbReference type="Pfam" id="PF13472"/>
    </source>
</evidence>